<dbReference type="InterPro" id="IPR018253">
    <property type="entry name" value="DnaJ_domain_CS"/>
</dbReference>
<keyword evidence="4" id="KW-1185">Reference proteome</keyword>
<dbReference type="GO" id="GO:0030544">
    <property type="term" value="F:Hsp70 protein binding"/>
    <property type="evidence" value="ECO:0007669"/>
    <property type="project" value="InterPro"/>
</dbReference>
<dbReference type="PANTHER" id="PTHR45168:SF3">
    <property type="entry name" value="DNAJ HEAT SHOCK PROTEIN FAMILY (HSP40) MEMBER B2"/>
    <property type="match status" value="1"/>
</dbReference>
<dbReference type="Gene3D" id="1.10.287.110">
    <property type="entry name" value="DnaJ domain"/>
    <property type="match status" value="1"/>
</dbReference>
<comment type="caution">
    <text evidence="3">The sequence shown here is derived from an EMBL/GenBank/DDBJ whole genome shotgun (WGS) entry which is preliminary data.</text>
</comment>
<dbReference type="AlphaFoldDB" id="A0AAD9N6V6"/>
<dbReference type="Pfam" id="PF00226">
    <property type="entry name" value="DnaJ"/>
    <property type="match status" value="1"/>
</dbReference>
<proteinExistence type="predicted"/>
<evidence type="ECO:0000313" key="3">
    <source>
        <dbReference type="EMBL" id="KAK2158980.1"/>
    </source>
</evidence>
<dbReference type="EMBL" id="JAODUP010000161">
    <property type="protein sequence ID" value="KAK2158980.1"/>
    <property type="molecule type" value="Genomic_DNA"/>
</dbReference>
<dbReference type="FunFam" id="1.10.287.110:FF:000021">
    <property type="entry name" value="DnaJ (Hsp40) homolog, subfamily B, member 2"/>
    <property type="match status" value="1"/>
</dbReference>
<dbReference type="SUPFAM" id="SSF46565">
    <property type="entry name" value="Chaperone J-domain"/>
    <property type="match status" value="1"/>
</dbReference>
<evidence type="ECO:0000259" key="2">
    <source>
        <dbReference type="PROSITE" id="PS50076"/>
    </source>
</evidence>
<evidence type="ECO:0000256" key="1">
    <source>
        <dbReference type="ARBA" id="ARBA00023186"/>
    </source>
</evidence>
<dbReference type="PRINTS" id="PR00625">
    <property type="entry name" value="JDOMAIN"/>
</dbReference>
<dbReference type="PROSITE" id="PS00636">
    <property type="entry name" value="DNAJ_1"/>
    <property type="match status" value="1"/>
</dbReference>
<gene>
    <name evidence="3" type="ORF">LSH36_161g16054</name>
</gene>
<name>A0AAD9N6V6_9ANNE</name>
<sequence length="298" mass="33270">MGDPDYYKVLGLSRNATESEIKKAYRKMALRWHPDKNPDMKEEAERRFKEISEAYEVLSDKNKKDIYDRYGKEGLSNNSGGDFDFGGFPGFHSHFSFRDPEEVFREFFGGRDPFAEFFGASVDENGQEVQRIYGEHVFERSFPGFPGMGGAQGLFGGSNMFGFSGDPFTDPFGDVGRNMGAGRRHRNNNNSRLHGHRPQPREHIVQHQQGLGPMFGYTSIFSDPFFNAGMTSISSTTFSGPHGGSGNFRSTSTSTKFVNGKKIVTKKVVDNGLETVTVEEDGVLTKRIVNGESQAITY</sequence>
<organism evidence="3 4">
    <name type="scientific">Paralvinella palmiformis</name>
    <dbReference type="NCBI Taxonomy" id="53620"/>
    <lineage>
        <taxon>Eukaryota</taxon>
        <taxon>Metazoa</taxon>
        <taxon>Spiralia</taxon>
        <taxon>Lophotrochozoa</taxon>
        <taxon>Annelida</taxon>
        <taxon>Polychaeta</taxon>
        <taxon>Sedentaria</taxon>
        <taxon>Canalipalpata</taxon>
        <taxon>Terebellida</taxon>
        <taxon>Terebelliformia</taxon>
        <taxon>Alvinellidae</taxon>
        <taxon>Paralvinella</taxon>
    </lineage>
</organism>
<dbReference type="SMART" id="SM00271">
    <property type="entry name" value="DnaJ"/>
    <property type="match status" value="1"/>
</dbReference>
<dbReference type="CDD" id="cd06257">
    <property type="entry name" value="DnaJ"/>
    <property type="match status" value="1"/>
</dbReference>
<dbReference type="GO" id="GO:0005737">
    <property type="term" value="C:cytoplasm"/>
    <property type="evidence" value="ECO:0007669"/>
    <property type="project" value="UniProtKB-ARBA"/>
</dbReference>
<dbReference type="GO" id="GO:0051082">
    <property type="term" value="F:unfolded protein binding"/>
    <property type="evidence" value="ECO:0007669"/>
    <property type="project" value="InterPro"/>
</dbReference>
<protein>
    <recommendedName>
        <fullName evidence="2">J domain-containing protein</fullName>
    </recommendedName>
</protein>
<evidence type="ECO:0000313" key="4">
    <source>
        <dbReference type="Proteomes" id="UP001208570"/>
    </source>
</evidence>
<dbReference type="InterPro" id="IPR043183">
    <property type="entry name" value="DNJB2/6-like"/>
</dbReference>
<keyword evidence="1" id="KW-0143">Chaperone</keyword>
<dbReference type="InterPro" id="IPR036869">
    <property type="entry name" value="J_dom_sf"/>
</dbReference>
<dbReference type="PROSITE" id="PS50076">
    <property type="entry name" value="DNAJ_2"/>
    <property type="match status" value="1"/>
</dbReference>
<accession>A0AAD9N6V6</accession>
<reference evidence="3" key="1">
    <citation type="journal article" date="2023" name="Mol. Biol. Evol.">
        <title>Third-Generation Sequencing Reveals the Adaptive Role of the Epigenome in Three Deep-Sea Polychaetes.</title>
        <authorList>
            <person name="Perez M."/>
            <person name="Aroh O."/>
            <person name="Sun Y."/>
            <person name="Lan Y."/>
            <person name="Juniper S.K."/>
            <person name="Young C.R."/>
            <person name="Angers B."/>
            <person name="Qian P.Y."/>
        </authorList>
    </citation>
    <scope>NUCLEOTIDE SEQUENCE</scope>
    <source>
        <strain evidence="3">P08H-3</strain>
    </source>
</reference>
<dbReference type="PANTHER" id="PTHR45168">
    <property type="entry name" value="DNAJ HOMOLOG SUBFAMILY B MEMBER 2"/>
    <property type="match status" value="1"/>
</dbReference>
<dbReference type="InterPro" id="IPR001623">
    <property type="entry name" value="DnaJ_domain"/>
</dbReference>
<dbReference type="Proteomes" id="UP001208570">
    <property type="component" value="Unassembled WGS sequence"/>
</dbReference>
<feature type="domain" description="J" evidence="2">
    <location>
        <begin position="5"/>
        <end position="71"/>
    </location>
</feature>